<feature type="region of interest" description="Disordered" evidence="1">
    <location>
        <begin position="1"/>
        <end position="24"/>
    </location>
</feature>
<sequence length="37" mass="4099">MKSKSKGSISKSKHNEDQAFSNEVFAKLSVRKQAKSS</sequence>
<organism evidence="2">
    <name type="scientific">Arundo donax</name>
    <name type="common">Giant reed</name>
    <name type="synonym">Donax arundinaceus</name>
    <dbReference type="NCBI Taxonomy" id="35708"/>
    <lineage>
        <taxon>Eukaryota</taxon>
        <taxon>Viridiplantae</taxon>
        <taxon>Streptophyta</taxon>
        <taxon>Embryophyta</taxon>
        <taxon>Tracheophyta</taxon>
        <taxon>Spermatophyta</taxon>
        <taxon>Magnoliopsida</taxon>
        <taxon>Liliopsida</taxon>
        <taxon>Poales</taxon>
        <taxon>Poaceae</taxon>
        <taxon>PACMAD clade</taxon>
        <taxon>Arundinoideae</taxon>
        <taxon>Arundineae</taxon>
        <taxon>Arundo</taxon>
    </lineage>
</organism>
<feature type="compositionally biased region" description="Low complexity" evidence="1">
    <location>
        <begin position="1"/>
        <end position="10"/>
    </location>
</feature>
<reference evidence="2" key="2">
    <citation type="journal article" date="2015" name="Data Brief">
        <title>Shoot transcriptome of the giant reed, Arundo donax.</title>
        <authorList>
            <person name="Barrero R.A."/>
            <person name="Guerrero F.D."/>
            <person name="Moolhuijzen P."/>
            <person name="Goolsby J.A."/>
            <person name="Tidwell J."/>
            <person name="Bellgard S.E."/>
            <person name="Bellgard M.I."/>
        </authorList>
    </citation>
    <scope>NUCLEOTIDE SEQUENCE</scope>
    <source>
        <tissue evidence="2">Shoot tissue taken approximately 20 cm above the soil surface</tissue>
    </source>
</reference>
<protein>
    <submittedName>
        <fullName evidence="2">Uncharacterized protein</fullName>
    </submittedName>
</protein>
<evidence type="ECO:0000256" key="1">
    <source>
        <dbReference type="SAM" id="MobiDB-lite"/>
    </source>
</evidence>
<dbReference type="AlphaFoldDB" id="A0A0A9BAB6"/>
<name>A0A0A9BAB6_ARUDO</name>
<proteinExistence type="predicted"/>
<evidence type="ECO:0000313" key="2">
    <source>
        <dbReference type="EMBL" id="JAD56257.1"/>
    </source>
</evidence>
<accession>A0A0A9BAB6</accession>
<reference evidence="2" key="1">
    <citation type="submission" date="2014-09" db="EMBL/GenBank/DDBJ databases">
        <authorList>
            <person name="Magalhaes I.L.F."/>
            <person name="Oliveira U."/>
            <person name="Santos F.R."/>
            <person name="Vidigal T.H.D.A."/>
            <person name="Brescovit A.D."/>
            <person name="Santos A.J."/>
        </authorList>
    </citation>
    <scope>NUCLEOTIDE SEQUENCE</scope>
    <source>
        <tissue evidence="2">Shoot tissue taken approximately 20 cm above the soil surface</tissue>
    </source>
</reference>
<dbReference type="EMBL" id="GBRH01241638">
    <property type="protein sequence ID" value="JAD56257.1"/>
    <property type="molecule type" value="Transcribed_RNA"/>
</dbReference>